<organism evidence="2 3">
    <name type="scientific">Mannheimia granulomatis</name>
    <dbReference type="NCBI Taxonomy" id="85402"/>
    <lineage>
        <taxon>Bacteria</taxon>
        <taxon>Pseudomonadati</taxon>
        <taxon>Pseudomonadota</taxon>
        <taxon>Gammaproteobacteria</taxon>
        <taxon>Pasteurellales</taxon>
        <taxon>Pasteurellaceae</taxon>
        <taxon>Mannheimia</taxon>
    </lineage>
</organism>
<evidence type="ECO:0000256" key="1">
    <source>
        <dbReference type="SAM" id="Phobius"/>
    </source>
</evidence>
<keyword evidence="1" id="KW-1133">Transmembrane helix</keyword>
<accession>A0A6G8JHN7</accession>
<dbReference type="EMBL" id="CP015030">
    <property type="protein sequence ID" value="QIM66586.1"/>
    <property type="molecule type" value="Genomic_DNA"/>
</dbReference>
<dbReference type="AlphaFoldDB" id="A0A6G8JHN7"/>
<dbReference type="Proteomes" id="UP000501366">
    <property type="component" value="Chromosome"/>
</dbReference>
<dbReference type="KEGG" id="mgra:A4G16_03980"/>
<keyword evidence="1" id="KW-0472">Membrane</keyword>
<name>A0A6G8JHN7_9PAST</name>
<evidence type="ECO:0000313" key="3">
    <source>
        <dbReference type="Proteomes" id="UP000501366"/>
    </source>
</evidence>
<protein>
    <submittedName>
        <fullName evidence="2">Uncharacterized protein</fullName>
    </submittedName>
</protein>
<reference evidence="2 3" key="1">
    <citation type="submission" date="2016-03" db="EMBL/GenBank/DDBJ databases">
        <authorList>
            <person name="Bojesen A.M."/>
            <person name="Planet P."/>
            <person name="Hansen M.J."/>
        </authorList>
    </citation>
    <scope>NUCLEOTIDE SEQUENCE [LARGE SCALE GENOMIC DNA]</scope>
    <source>
        <strain evidence="2 3">B 234/94</strain>
    </source>
</reference>
<proteinExistence type="predicted"/>
<dbReference type="RefSeq" id="WP_165888802.1">
    <property type="nucleotide sequence ID" value="NZ_CP015030.1"/>
</dbReference>
<evidence type="ECO:0000313" key="2">
    <source>
        <dbReference type="EMBL" id="QIM66586.1"/>
    </source>
</evidence>
<feature type="transmembrane region" description="Helical" evidence="1">
    <location>
        <begin position="60"/>
        <end position="80"/>
    </location>
</feature>
<sequence length="132" mass="15323">MKFRDAKHLGTGDIIIQENNINVGKPLVQCSNEELVDERKFRNQRLLIERDRRKTEKKPFVIISIAVLILGFIYGCYKVGNLSDILTWLYAIPGAIFSIVSFQNYSTPNQFEQKHQQALREIADILRERGKE</sequence>
<gene>
    <name evidence="2" type="ORF">A4G16_03980</name>
</gene>
<keyword evidence="1" id="KW-0812">Transmembrane</keyword>
<feature type="transmembrane region" description="Helical" evidence="1">
    <location>
        <begin position="86"/>
        <end position="105"/>
    </location>
</feature>